<dbReference type="OrthoDB" id="676759at2"/>
<dbReference type="AlphaFoldDB" id="A0A127VFV8"/>
<reference evidence="1 2" key="1">
    <citation type="submission" date="2016-03" db="EMBL/GenBank/DDBJ databases">
        <title>Complete genome sequence of Pedobacter cryoconitis PAMC 27485.</title>
        <authorList>
            <person name="Lee J."/>
            <person name="Kim O.-S."/>
        </authorList>
    </citation>
    <scope>NUCLEOTIDE SEQUENCE [LARGE SCALE GENOMIC DNA]</scope>
    <source>
        <strain evidence="1 2">PAMC 27485</strain>
    </source>
</reference>
<evidence type="ECO:0000313" key="2">
    <source>
        <dbReference type="Proteomes" id="UP000071561"/>
    </source>
</evidence>
<keyword evidence="2" id="KW-1185">Reference proteome</keyword>
<dbReference type="KEGG" id="pcm:AY601_3200"/>
<gene>
    <name evidence="1" type="ORF">AY601_3200</name>
</gene>
<protein>
    <recommendedName>
        <fullName evidence="3">DUF1292 domain-containing protein</fullName>
    </recommendedName>
</protein>
<dbReference type="PATRIC" id="fig|188932.3.peg.3335"/>
<dbReference type="Proteomes" id="UP000071561">
    <property type="component" value="Chromosome"/>
</dbReference>
<dbReference type="EMBL" id="CP014504">
    <property type="protein sequence ID" value="AMQ00071.1"/>
    <property type="molecule type" value="Genomic_DNA"/>
</dbReference>
<name>A0A127VFV8_9SPHI</name>
<evidence type="ECO:0000313" key="1">
    <source>
        <dbReference type="EMBL" id="AMQ00071.1"/>
    </source>
</evidence>
<evidence type="ECO:0008006" key="3">
    <source>
        <dbReference type="Google" id="ProtNLM"/>
    </source>
</evidence>
<dbReference type="RefSeq" id="WP_068402776.1">
    <property type="nucleotide sequence ID" value="NZ_CP014504.1"/>
</dbReference>
<proteinExistence type="predicted"/>
<accession>A0A127VFV8</accession>
<organism evidence="1 2">
    <name type="scientific">Pedobacter cryoconitis</name>
    <dbReference type="NCBI Taxonomy" id="188932"/>
    <lineage>
        <taxon>Bacteria</taxon>
        <taxon>Pseudomonadati</taxon>
        <taxon>Bacteroidota</taxon>
        <taxon>Sphingobacteriia</taxon>
        <taxon>Sphingobacteriales</taxon>
        <taxon>Sphingobacteriaceae</taxon>
        <taxon>Pedobacter</taxon>
    </lineage>
</organism>
<sequence length="81" mass="9264">MADLELHNPEFEITAALNGADQTIQVQPDETSDGVEYFICKSEGQEITQIRRDEDNKWEQIWGDLSQEDIDSIGHQIENKS</sequence>